<keyword evidence="4" id="KW-1185">Reference proteome</keyword>
<evidence type="ECO:0000313" key="4">
    <source>
        <dbReference type="Proteomes" id="UP001549363"/>
    </source>
</evidence>
<feature type="transmembrane region" description="Helical" evidence="2">
    <location>
        <begin position="44"/>
        <end position="63"/>
    </location>
</feature>
<evidence type="ECO:0008006" key="5">
    <source>
        <dbReference type="Google" id="ProtNLM"/>
    </source>
</evidence>
<protein>
    <recommendedName>
        <fullName evidence="5">MucB/RseB N-terminal domain-containing protein</fullName>
    </recommendedName>
</protein>
<keyword evidence="2" id="KW-0812">Transmembrane</keyword>
<reference evidence="3 4" key="1">
    <citation type="submission" date="2024-06" db="EMBL/GenBank/DDBJ databases">
        <title>Sorghum-associated microbial communities from plants grown in Nebraska, USA.</title>
        <authorList>
            <person name="Schachtman D."/>
        </authorList>
    </citation>
    <scope>NUCLEOTIDE SEQUENCE [LARGE SCALE GENOMIC DNA]</scope>
    <source>
        <strain evidence="3 4">736</strain>
    </source>
</reference>
<proteinExistence type="predicted"/>
<evidence type="ECO:0000256" key="2">
    <source>
        <dbReference type="SAM" id="Phobius"/>
    </source>
</evidence>
<keyword evidence="2" id="KW-1133">Transmembrane helix</keyword>
<evidence type="ECO:0000256" key="1">
    <source>
        <dbReference type="SAM" id="MobiDB-lite"/>
    </source>
</evidence>
<name>A0ABV2PDY4_9BACI</name>
<feature type="compositionally biased region" description="Polar residues" evidence="1">
    <location>
        <begin position="78"/>
        <end position="104"/>
    </location>
</feature>
<keyword evidence="2" id="KW-0472">Membrane</keyword>
<organism evidence="3 4">
    <name type="scientific">Lysinibacillus parviboronicapiens</name>
    <dbReference type="NCBI Taxonomy" id="436516"/>
    <lineage>
        <taxon>Bacteria</taxon>
        <taxon>Bacillati</taxon>
        <taxon>Bacillota</taxon>
        <taxon>Bacilli</taxon>
        <taxon>Bacillales</taxon>
        <taxon>Bacillaceae</taxon>
        <taxon>Lysinibacillus</taxon>
    </lineage>
</organism>
<dbReference type="Gene3D" id="2.50.20.10">
    <property type="entry name" value="Lipoprotein localisation LolA/LolB/LppX"/>
    <property type="match status" value="1"/>
</dbReference>
<comment type="caution">
    <text evidence="3">The sequence shown here is derived from an EMBL/GenBank/DDBJ whole genome shotgun (WGS) entry which is preliminary data.</text>
</comment>
<gene>
    <name evidence="3" type="ORF">ABIA69_000002</name>
</gene>
<dbReference type="RefSeq" id="WP_354470609.1">
    <property type="nucleotide sequence ID" value="NZ_JBEPSB010000001.1"/>
</dbReference>
<sequence>MDEKLKKLRNHMTTTELKNIRFDDKKKQSVMKSIINQKKPSKNLIPKGVSIVFSLAVITLLFFSGKHLLFDSSDLVQGSQKNSGEIVNQEEITQSDNTNESIVSSHEKTPELSKNEILYRMLNTMDYFKTAQGSYVYRNPYVKQNIVYKLNMEKGNIGGYEQAVNEQSKSSITTIVKSDQMLTLNEKEKEYLLEKASSLNRNSISLKEVYGADAQGTPDTTYRKRPPIAMDSLFPFEIASNYLEDEEQWEIEQQEDTFLGEKVMIIKGNLNAYNSEKPQSVSFRFWVHKATGILMRMETYSAEGNVVYSLVTQKFILDKPIPSSEFQLNIPKDYKKMM</sequence>
<accession>A0ABV2PDY4</accession>
<dbReference type="EMBL" id="JBEPSB010000001">
    <property type="protein sequence ID" value="MET4558859.1"/>
    <property type="molecule type" value="Genomic_DNA"/>
</dbReference>
<dbReference type="Proteomes" id="UP001549363">
    <property type="component" value="Unassembled WGS sequence"/>
</dbReference>
<evidence type="ECO:0000313" key="3">
    <source>
        <dbReference type="EMBL" id="MET4558859.1"/>
    </source>
</evidence>
<feature type="region of interest" description="Disordered" evidence="1">
    <location>
        <begin position="78"/>
        <end position="108"/>
    </location>
</feature>